<dbReference type="InterPro" id="IPR047655">
    <property type="entry name" value="Transpos_IS630-like"/>
</dbReference>
<proteinExistence type="predicted"/>
<dbReference type="Pfam" id="PF13358">
    <property type="entry name" value="DDE_3"/>
    <property type="match status" value="1"/>
</dbReference>
<name>F8N6W1_9BACT</name>
<protein>
    <recommendedName>
        <fullName evidence="1">Tc1-like transposase DDE domain-containing protein</fullName>
    </recommendedName>
</protein>
<evidence type="ECO:0000313" key="3">
    <source>
        <dbReference type="Proteomes" id="UP000002772"/>
    </source>
</evidence>
<dbReference type="AlphaFoldDB" id="F8N6W1"/>
<accession>F8N6W1</accession>
<organism evidence="2 3">
    <name type="scientific">Hallella multisaccharivorax DSM 17128</name>
    <dbReference type="NCBI Taxonomy" id="688246"/>
    <lineage>
        <taxon>Bacteria</taxon>
        <taxon>Pseudomonadati</taxon>
        <taxon>Bacteroidota</taxon>
        <taxon>Bacteroidia</taxon>
        <taxon>Bacteroidales</taxon>
        <taxon>Prevotellaceae</taxon>
        <taxon>Hallella</taxon>
    </lineage>
</organism>
<dbReference type="eggNOG" id="COG3335">
    <property type="taxonomic scope" value="Bacteria"/>
</dbReference>
<dbReference type="EMBL" id="GL945017">
    <property type="protein sequence ID" value="EGN57346.1"/>
    <property type="molecule type" value="Genomic_DNA"/>
</dbReference>
<dbReference type="HOGENOM" id="CLU_2595849_0_0_10"/>
<dbReference type="Proteomes" id="UP000002772">
    <property type="component" value="Unassembled WGS sequence"/>
</dbReference>
<dbReference type="STRING" id="688246.Premu_1946"/>
<evidence type="ECO:0000259" key="1">
    <source>
        <dbReference type="Pfam" id="PF13358"/>
    </source>
</evidence>
<reference evidence="3" key="1">
    <citation type="journal article" date="2011" name="Stand. Genomic Sci.">
        <title>Non-contiguous finished genome sequence of the opportunistic oral pathogen Prevotella multisaccharivorax type strain (PPPA20).</title>
        <authorList>
            <person name="Pati A."/>
            <person name="Gronow S."/>
            <person name="Lu M."/>
            <person name="Lapidus A."/>
            <person name="Nolan M."/>
            <person name="Lucas S."/>
            <person name="Hammon N."/>
            <person name="Deshpande S."/>
            <person name="Cheng J.F."/>
            <person name="Tapia R."/>
            <person name="Han C."/>
            <person name="Goodwin L."/>
            <person name="Pitluck S."/>
            <person name="Liolios K."/>
            <person name="Pagani I."/>
            <person name="Mavromatis K."/>
            <person name="Mikhailova N."/>
            <person name="Huntemann M."/>
            <person name="Chen A."/>
            <person name="Palaniappan K."/>
            <person name="Land M."/>
            <person name="Hauser L."/>
            <person name="Detter J.C."/>
            <person name="Brambilla E.M."/>
            <person name="Rohde M."/>
            <person name="Goker M."/>
            <person name="Woyke T."/>
            <person name="Bristow J."/>
            <person name="Eisen J.A."/>
            <person name="Markowitz V."/>
            <person name="Hugenholtz P."/>
            <person name="Kyrpides N.C."/>
            <person name="Klenk H.P."/>
            <person name="Ivanova N."/>
        </authorList>
    </citation>
    <scope>NUCLEOTIDE SEQUENCE [LARGE SCALE GENOMIC DNA]</scope>
    <source>
        <strain evidence="3">DSM 17128</strain>
    </source>
</reference>
<sequence length="287" mass="33260">MEISYAPEKALTLNRGEGSNHSRRKVDGRAEANIIKLACGPAPEGHSRWTLRLLADKSRIVLDEPVSKSTIGNVLKKNELQPHKSQYWCIANEEDAEFVACMEDVLDVYERPYDPDYPVIYMDEKPCQLLGDAREPKDMKPGKDKKIDSEYVRNGTCSIFAFVEPLAGWHHQSVREHRTAVDWAEEIKWLVDNRPEAKKIVLVMDNLNTHKIASLYKKYDPETARNIRRKLEIHYTPKHGSWLDMAEIELNMMTRQCLNRRIQDISILRKELSAWETDKNDESKKTV</sequence>
<evidence type="ECO:0000313" key="2">
    <source>
        <dbReference type="EMBL" id="EGN57346.1"/>
    </source>
</evidence>
<feature type="domain" description="Tc1-like transposase DDE" evidence="1">
    <location>
        <begin position="119"/>
        <end position="268"/>
    </location>
</feature>
<keyword evidence="3" id="KW-1185">Reference proteome</keyword>
<gene>
    <name evidence="2" type="ORF">Premu_1946</name>
</gene>
<dbReference type="InterPro" id="IPR038717">
    <property type="entry name" value="Tc1-like_DDE_dom"/>
</dbReference>
<dbReference type="NCBIfam" id="NF033545">
    <property type="entry name" value="transpos_IS630"/>
    <property type="match status" value="1"/>
</dbReference>